<dbReference type="PIRSF" id="PIRSF031679">
    <property type="entry name" value="Mtase_Alr7345_prd"/>
    <property type="match status" value="1"/>
</dbReference>
<accession>A0A399RKN2</accession>
<evidence type="ECO:0000256" key="1">
    <source>
        <dbReference type="SAM" id="MobiDB-lite"/>
    </source>
</evidence>
<dbReference type="CDD" id="cd02440">
    <property type="entry name" value="AdoMet_MTases"/>
    <property type="match status" value="1"/>
</dbReference>
<protein>
    <submittedName>
        <fullName evidence="3">Methyltransferase domain-containing protein</fullName>
    </submittedName>
</protein>
<dbReference type="Gene3D" id="3.40.50.150">
    <property type="entry name" value="Vaccinia Virus protein VP39"/>
    <property type="match status" value="1"/>
</dbReference>
<dbReference type="SUPFAM" id="SSF53335">
    <property type="entry name" value="S-adenosyl-L-methionine-dependent methyltransferases"/>
    <property type="match status" value="1"/>
</dbReference>
<feature type="domain" description="Methyltransferase type 11" evidence="2">
    <location>
        <begin position="100"/>
        <end position="205"/>
    </location>
</feature>
<feature type="region of interest" description="Disordered" evidence="1">
    <location>
        <begin position="269"/>
        <end position="289"/>
    </location>
</feature>
<evidence type="ECO:0000313" key="3">
    <source>
        <dbReference type="EMBL" id="RIJ30567.1"/>
    </source>
</evidence>
<feature type="compositionally biased region" description="Low complexity" evidence="1">
    <location>
        <begin position="36"/>
        <end position="45"/>
    </location>
</feature>
<sequence>MKRILGTSLIALALVACSNEPELNESASAPTPPAETPDAAADTSEPAADEQASFTVADAMAGSWRTDEEKARDAFRHPAETLEFFGVDGDETVVEIWPGGGWYSNILAPYLHKNGGQFVAATFDPAGSERAAKIVESYKANYAASPETFGDIQYVVYGSEAAPMGEPESADIVLTFRNVHNWMGGGHADKFFEEAYRILKPGGTLGVVEHRLPSSMEQDPSAASGYVHEDYVKGLATAAGFEFVEASEINANPADTADHPFGVWTLPPVSRTADRDGNTPEGFDPAPYLEIGESDRMTLKFVKPAPAEAPAESTDGE</sequence>
<dbReference type="PROSITE" id="PS51257">
    <property type="entry name" value="PROKAR_LIPOPROTEIN"/>
    <property type="match status" value="1"/>
</dbReference>
<keyword evidence="4" id="KW-1185">Reference proteome</keyword>
<dbReference type="OrthoDB" id="9801692at2"/>
<dbReference type="InterPro" id="IPR029063">
    <property type="entry name" value="SAM-dependent_MTases_sf"/>
</dbReference>
<dbReference type="GO" id="GO:0032259">
    <property type="term" value="P:methylation"/>
    <property type="evidence" value="ECO:0007669"/>
    <property type="project" value="UniProtKB-KW"/>
</dbReference>
<dbReference type="InterPro" id="IPR016980">
    <property type="entry name" value="S-AdoMet-dep_MeTrfase_Alr7345"/>
</dbReference>
<evidence type="ECO:0000313" key="4">
    <source>
        <dbReference type="Proteomes" id="UP000266385"/>
    </source>
</evidence>
<dbReference type="EMBL" id="QWFX01000006">
    <property type="protein sequence ID" value="RIJ30567.1"/>
    <property type="molecule type" value="Genomic_DNA"/>
</dbReference>
<gene>
    <name evidence="3" type="ORF">D1223_08060</name>
</gene>
<dbReference type="AlphaFoldDB" id="A0A399RKN2"/>
<dbReference type="Pfam" id="PF08241">
    <property type="entry name" value="Methyltransf_11"/>
    <property type="match status" value="1"/>
</dbReference>
<keyword evidence="3" id="KW-0808">Transferase</keyword>
<keyword evidence="3" id="KW-0489">Methyltransferase</keyword>
<dbReference type="Proteomes" id="UP000266385">
    <property type="component" value="Unassembled WGS sequence"/>
</dbReference>
<evidence type="ECO:0000259" key="2">
    <source>
        <dbReference type="Pfam" id="PF08241"/>
    </source>
</evidence>
<reference evidence="3 4" key="1">
    <citation type="submission" date="2018-08" db="EMBL/GenBank/DDBJ databases">
        <title>Henriciella mobilis sp. nov., isolated from seawater.</title>
        <authorList>
            <person name="Cheng H."/>
            <person name="Wu Y.-H."/>
            <person name="Xu X.-W."/>
            <person name="Guo L.-L."/>
        </authorList>
    </citation>
    <scope>NUCLEOTIDE SEQUENCE [LARGE SCALE GENOMIC DNA]</scope>
    <source>
        <strain evidence="3 4">JN25</strain>
    </source>
</reference>
<dbReference type="InterPro" id="IPR013216">
    <property type="entry name" value="Methyltransf_11"/>
</dbReference>
<dbReference type="GO" id="GO:0008757">
    <property type="term" value="F:S-adenosylmethionine-dependent methyltransferase activity"/>
    <property type="evidence" value="ECO:0007669"/>
    <property type="project" value="InterPro"/>
</dbReference>
<proteinExistence type="predicted"/>
<comment type="caution">
    <text evidence="3">The sequence shown here is derived from an EMBL/GenBank/DDBJ whole genome shotgun (WGS) entry which is preliminary data.</text>
</comment>
<organism evidence="3 4">
    <name type="scientific">Henriciella mobilis</name>
    <dbReference type="NCBI Taxonomy" id="2305467"/>
    <lineage>
        <taxon>Bacteria</taxon>
        <taxon>Pseudomonadati</taxon>
        <taxon>Pseudomonadota</taxon>
        <taxon>Alphaproteobacteria</taxon>
        <taxon>Hyphomonadales</taxon>
        <taxon>Hyphomonadaceae</taxon>
        <taxon>Henriciella</taxon>
    </lineage>
</organism>
<dbReference type="RefSeq" id="WP_119375877.1">
    <property type="nucleotide sequence ID" value="NZ_QWFX01000006.1"/>
</dbReference>
<name>A0A399RKN2_9PROT</name>
<feature type="region of interest" description="Disordered" evidence="1">
    <location>
        <begin position="21"/>
        <end position="52"/>
    </location>
</feature>